<dbReference type="InterPro" id="IPR036063">
    <property type="entry name" value="Smr_dom_sf"/>
</dbReference>
<sequence>MASSSRKISDFRTLKKAVKKVNEDKRKQEEARKRAERQAISDRELFLKSIGDVIPLKTHDRIEPVFSSPKPIPVQRIADEKQALLDSLSDEFSVESLLETDETLSYAKNGIGPDVVRKLRRGHWVIQDQLDLHGMRRDEAREMIVEFLRQAAVRGIRCVRIVHGKGLGSVNNEPVLKKLVHKWLVQRADVVAFCQAKPADGGSGAVVVLLKGR</sequence>
<keyword evidence="1" id="KW-0175">Coiled coil</keyword>
<evidence type="ECO:0000256" key="1">
    <source>
        <dbReference type="SAM" id="Coils"/>
    </source>
</evidence>
<organism evidence="3">
    <name type="scientific">Oxalobacter aliiformigenes</name>
    <dbReference type="NCBI Taxonomy" id="2946593"/>
    <lineage>
        <taxon>Bacteria</taxon>
        <taxon>Pseudomonadati</taxon>
        <taxon>Pseudomonadota</taxon>
        <taxon>Betaproteobacteria</taxon>
        <taxon>Burkholderiales</taxon>
        <taxon>Oxalobacteraceae</taxon>
        <taxon>Oxalobacter</taxon>
    </lineage>
</organism>
<name>A0A9E9LDI2_9BURK</name>
<evidence type="ECO:0000313" key="3">
    <source>
        <dbReference type="EMBL" id="WAV90834.1"/>
    </source>
</evidence>
<dbReference type="RefSeq" id="WP_269315761.1">
    <property type="nucleotide sequence ID" value="NZ_CP098251.1"/>
</dbReference>
<dbReference type="InterPro" id="IPR002625">
    <property type="entry name" value="Smr_dom"/>
</dbReference>
<dbReference type="Gene3D" id="3.30.1370.110">
    <property type="match status" value="1"/>
</dbReference>
<reference evidence="3" key="1">
    <citation type="journal article" date="2022" name="Front. Microbiol.">
        <title>New perspectives on an old grouping: The genomic and phenotypic variability of Oxalobacter formigenes and the implications for calcium oxalate stone prevention.</title>
        <authorList>
            <person name="Chmiel J.A."/>
            <person name="Carr C."/>
            <person name="Stuivenberg G.A."/>
            <person name="Venema R."/>
            <person name="Chanyi R.M."/>
            <person name="Al K.F."/>
            <person name="Giguere D."/>
            <person name="Say H."/>
            <person name="Akouris P.P."/>
            <person name="Dominguez Romero S.A."/>
            <person name="Kwong A."/>
            <person name="Tai V."/>
            <person name="Koval S.F."/>
            <person name="Razvi H."/>
            <person name="Bjazevic J."/>
            <person name="Burton J.P."/>
        </authorList>
    </citation>
    <scope>NUCLEOTIDE SEQUENCE</scope>
    <source>
        <strain evidence="3">OxK</strain>
    </source>
</reference>
<dbReference type="PANTHER" id="PTHR35562">
    <property type="entry name" value="DNA ENDONUCLEASE SMRA-RELATED"/>
    <property type="match status" value="1"/>
</dbReference>
<dbReference type="PROSITE" id="PS50828">
    <property type="entry name" value="SMR"/>
    <property type="match status" value="1"/>
</dbReference>
<evidence type="ECO:0000259" key="2">
    <source>
        <dbReference type="PROSITE" id="PS50828"/>
    </source>
</evidence>
<dbReference type="EMBL" id="CP098251">
    <property type="protein sequence ID" value="WAV90834.1"/>
    <property type="molecule type" value="Genomic_DNA"/>
</dbReference>
<feature type="domain" description="Smr" evidence="2">
    <location>
        <begin position="130"/>
        <end position="211"/>
    </location>
</feature>
<dbReference type="SMART" id="SM00463">
    <property type="entry name" value="SMR"/>
    <property type="match status" value="1"/>
</dbReference>
<dbReference type="AlphaFoldDB" id="A0A9E9LDI2"/>
<proteinExistence type="predicted"/>
<accession>A0A9E9LDI2</accession>
<protein>
    <submittedName>
        <fullName evidence="3">Smr/MutS family protein</fullName>
    </submittedName>
</protein>
<gene>
    <name evidence="3" type="ORF">NB646_08325</name>
</gene>
<dbReference type="SUPFAM" id="SSF160443">
    <property type="entry name" value="SMR domain-like"/>
    <property type="match status" value="1"/>
</dbReference>
<dbReference type="PANTHER" id="PTHR35562:SF2">
    <property type="entry name" value="DNA ENDONUCLEASE SMRA-RELATED"/>
    <property type="match status" value="1"/>
</dbReference>
<feature type="coiled-coil region" evidence="1">
    <location>
        <begin position="11"/>
        <end position="38"/>
    </location>
</feature>
<dbReference type="Pfam" id="PF01713">
    <property type="entry name" value="Smr"/>
    <property type="match status" value="1"/>
</dbReference>
<dbReference type="Proteomes" id="UP001164819">
    <property type="component" value="Chromosome"/>
</dbReference>